<gene>
    <name evidence="2" type="ORF">OIU74_028098</name>
</gene>
<evidence type="ECO:0000256" key="1">
    <source>
        <dbReference type="SAM" id="MobiDB-lite"/>
    </source>
</evidence>
<name>A0A9Q0VAS5_9ROSI</name>
<evidence type="ECO:0000313" key="3">
    <source>
        <dbReference type="Proteomes" id="UP001151752"/>
    </source>
</evidence>
<dbReference type="Proteomes" id="UP001151752">
    <property type="component" value="Chromosome 6"/>
</dbReference>
<dbReference type="AlphaFoldDB" id="A0A9Q0VAS5"/>
<reference evidence="2" key="1">
    <citation type="submission" date="2022-11" db="EMBL/GenBank/DDBJ databases">
        <authorList>
            <person name="Hyden B.L."/>
            <person name="Feng K."/>
            <person name="Yates T."/>
            <person name="Jawdy S."/>
            <person name="Smart L.B."/>
            <person name="Muchero W."/>
        </authorList>
    </citation>
    <scope>NUCLEOTIDE SEQUENCE</scope>
    <source>
        <tissue evidence="2">Shoot tip</tissue>
    </source>
</reference>
<reference evidence="2" key="2">
    <citation type="journal article" date="2023" name="Int. J. Mol. Sci.">
        <title>De Novo Assembly and Annotation of 11 Diverse Shrub Willow (Salix) Genomes Reveals Novel Gene Organization in Sex-Linked Regions.</title>
        <authorList>
            <person name="Hyden B."/>
            <person name="Feng K."/>
            <person name="Yates T.B."/>
            <person name="Jawdy S."/>
            <person name="Cereghino C."/>
            <person name="Smart L.B."/>
            <person name="Muchero W."/>
        </authorList>
    </citation>
    <scope>NUCLEOTIDE SEQUENCE</scope>
    <source>
        <tissue evidence="2">Shoot tip</tissue>
    </source>
</reference>
<evidence type="ECO:0000313" key="2">
    <source>
        <dbReference type="EMBL" id="KAJ6745351.1"/>
    </source>
</evidence>
<keyword evidence="3" id="KW-1185">Reference proteome</keyword>
<organism evidence="2 3">
    <name type="scientific">Salix koriyanagi</name>
    <dbReference type="NCBI Taxonomy" id="2511006"/>
    <lineage>
        <taxon>Eukaryota</taxon>
        <taxon>Viridiplantae</taxon>
        <taxon>Streptophyta</taxon>
        <taxon>Embryophyta</taxon>
        <taxon>Tracheophyta</taxon>
        <taxon>Spermatophyta</taxon>
        <taxon>Magnoliopsida</taxon>
        <taxon>eudicotyledons</taxon>
        <taxon>Gunneridae</taxon>
        <taxon>Pentapetalae</taxon>
        <taxon>rosids</taxon>
        <taxon>fabids</taxon>
        <taxon>Malpighiales</taxon>
        <taxon>Salicaceae</taxon>
        <taxon>Saliceae</taxon>
        <taxon>Salix</taxon>
    </lineage>
</organism>
<feature type="compositionally biased region" description="Acidic residues" evidence="1">
    <location>
        <begin position="18"/>
        <end position="28"/>
    </location>
</feature>
<sequence length="101" mass="11291">MARSNGEMNRKRHGCADGDGDNEEESDGEERHSFSCADTEFWAFLPISTEIVISGVGFCRNTTILSPNLFDSFDSDSMSPRCMECIDLLSRTVTRTKSEIE</sequence>
<protein>
    <submittedName>
        <fullName evidence="2">Uncharacterized protein</fullName>
    </submittedName>
</protein>
<dbReference type="EMBL" id="JAPFFM010000009">
    <property type="protein sequence ID" value="KAJ6745351.1"/>
    <property type="molecule type" value="Genomic_DNA"/>
</dbReference>
<proteinExistence type="predicted"/>
<feature type="region of interest" description="Disordered" evidence="1">
    <location>
        <begin position="1"/>
        <end position="32"/>
    </location>
</feature>
<accession>A0A9Q0VAS5</accession>
<comment type="caution">
    <text evidence="2">The sequence shown here is derived from an EMBL/GenBank/DDBJ whole genome shotgun (WGS) entry which is preliminary data.</text>
</comment>